<protein>
    <submittedName>
        <fullName evidence="1">Uncharacterized protein</fullName>
    </submittedName>
</protein>
<dbReference type="RefSeq" id="XP_038806460.1">
    <property type="nucleotide sequence ID" value="XM_038957267.1"/>
</dbReference>
<reference evidence="1 2" key="1">
    <citation type="journal article" date="2020" name="Genome Biol. Evol.">
        <title>Comparative genomics of Sclerotiniaceae.</title>
        <authorList>
            <person name="Valero Jimenez C.A."/>
            <person name="Steentjes M."/>
            <person name="Scholten O.E."/>
            <person name="Van Kan J.A.L."/>
        </authorList>
    </citation>
    <scope>NUCLEOTIDE SEQUENCE [LARGE SCALE GENOMIC DNA]</scope>
    <source>
        <strain evidence="1 2">B1</strain>
    </source>
</reference>
<keyword evidence="2" id="KW-1185">Reference proteome</keyword>
<accession>A0ABQ7IB62</accession>
<sequence length="219" mass="25221">MGCLCIVPFFKNCFRKRRQRSIQRQAQKDAQIKVDAETKLNTEMNARSEAITEPRPMMREITEEEYEIGVINYREHEPITITVNDVHGVTHIQDFINFNPPVPLNEVSNPDRIETMGKELSSGSQEIVELVENNHTPTKELSDRENLQMGEVKNPAITKELSDRENLQMGEVKNPAITKESSDKESLEMIAIDMDGKETRITWRGIITPERRKSNESMH</sequence>
<dbReference type="EMBL" id="RCSX01000029">
    <property type="protein sequence ID" value="KAF7918868.1"/>
    <property type="molecule type" value="Genomic_DNA"/>
</dbReference>
<evidence type="ECO:0000313" key="1">
    <source>
        <dbReference type="EMBL" id="KAF7918868.1"/>
    </source>
</evidence>
<organism evidence="1 2">
    <name type="scientific">Botrytis deweyae</name>
    <dbReference type="NCBI Taxonomy" id="2478750"/>
    <lineage>
        <taxon>Eukaryota</taxon>
        <taxon>Fungi</taxon>
        <taxon>Dikarya</taxon>
        <taxon>Ascomycota</taxon>
        <taxon>Pezizomycotina</taxon>
        <taxon>Leotiomycetes</taxon>
        <taxon>Helotiales</taxon>
        <taxon>Sclerotiniaceae</taxon>
        <taxon>Botrytis</taxon>
    </lineage>
</organism>
<comment type="caution">
    <text evidence="1">The sequence shown here is derived from an EMBL/GenBank/DDBJ whole genome shotgun (WGS) entry which is preliminary data.</text>
</comment>
<proteinExistence type="predicted"/>
<dbReference type="GeneID" id="62236417"/>
<name>A0ABQ7IB62_9HELO</name>
<gene>
    <name evidence="1" type="ORF">EAE98_009646</name>
</gene>
<evidence type="ECO:0000313" key="2">
    <source>
        <dbReference type="Proteomes" id="UP000783213"/>
    </source>
</evidence>
<dbReference type="Proteomes" id="UP000783213">
    <property type="component" value="Unassembled WGS sequence"/>
</dbReference>